<evidence type="ECO:0000256" key="3">
    <source>
        <dbReference type="ARBA" id="ARBA00023125"/>
    </source>
</evidence>
<feature type="domain" description="Ner winged helix-turn-helix DNA-binding" evidence="5">
    <location>
        <begin position="8"/>
        <end position="72"/>
    </location>
</feature>
<reference evidence="6 7" key="1">
    <citation type="submission" date="2014-03" db="EMBL/GenBank/DDBJ databases">
        <title>Draft Genome of Photorhabdus luminescens BA1, an Egyptian Isolate.</title>
        <authorList>
            <person name="Ghazal S."/>
            <person name="Hurst S.G.IV."/>
            <person name="Morris K."/>
            <person name="Thomas K."/>
            <person name="Tisa L.S."/>
        </authorList>
    </citation>
    <scope>NUCLEOTIDE SEQUENCE [LARGE SCALE GENOMIC DNA]</scope>
    <source>
        <strain evidence="6 7">BA1</strain>
    </source>
</reference>
<organism evidence="6 7">
    <name type="scientific">Photorhabdus aegyptia</name>
    <dbReference type="NCBI Taxonomy" id="2805098"/>
    <lineage>
        <taxon>Bacteria</taxon>
        <taxon>Pseudomonadati</taxon>
        <taxon>Pseudomonadota</taxon>
        <taxon>Gammaproteobacteria</taxon>
        <taxon>Enterobacterales</taxon>
        <taxon>Morganellaceae</taxon>
        <taxon>Photorhabdus</taxon>
    </lineage>
</organism>
<name>A0A022PFZ5_9GAMM</name>
<evidence type="ECO:0000256" key="4">
    <source>
        <dbReference type="ARBA" id="ARBA00023163"/>
    </source>
</evidence>
<keyword evidence="4" id="KW-0804">Transcription</keyword>
<keyword evidence="7" id="KW-1185">Reference proteome</keyword>
<evidence type="ECO:0000256" key="2">
    <source>
        <dbReference type="ARBA" id="ARBA00023015"/>
    </source>
</evidence>
<dbReference type="InterPro" id="IPR010982">
    <property type="entry name" value="Lambda_DNA-bd_dom_sf"/>
</dbReference>
<dbReference type="SUPFAM" id="SSF47413">
    <property type="entry name" value="lambda repressor-like DNA-binding domains"/>
    <property type="match status" value="1"/>
</dbReference>
<dbReference type="InterPro" id="IPR038722">
    <property type="entry name" value="Ner_HTH_dom"/>
</dbReference>
<comment type="caution">
    <text evidence="6">The sequence shown here is derived from an EMBL/GenBank/DDBJ whole genome shotgun (WGS) entry which is preliminary data.</text>
</comment>
<dbReference type="RefSeq" id="WP_036780514.1">
    <property type="nucleotide sequence ID" value="NZ_CAWLTM010000068.1"/>
</dbReference>
<sequence>MQTSKQADWHRADIRAALEKRGTNLRALSVAAGLAKDTLRNALVRPWPKGERLIAQAIGVDPAVIWPSRYQNS</sequence>
<keyword evidence="2" id="KW-0805">Transcription regulation</keyword>
<evidence type="ECO:0000313" key="6">
    <source>
        <dbReference type="EMBL" id="EYU14429.1"/>
    </source>
</evidence>
<dbReference type="EMBL" id="JFGV01000047">
    <property type="protein sequence ID" value="EYU14429.1"/>
    <property type="molecule type" value="Genomic_DNA"/>
</dbReference>
<dbReference type="PATRIC" id="fig|1393736.3.peg.3087"/>
<dbReference type="Pfam" id="PF13693">
    <property type="entry name" value="HTH_35"/>
    <property type="match status" value="1"/>
</dbReference>
<dbReference type="AlphaFoldDB" id="A0A022PFZ5"/>
<dbReference type="GO" id="GO:0003677">
    <property type="term" value="F:DNA binding"/>
    <property type="evidence" value="ECO:0007669"/>
    <property type="project" value="UniProtKB-KW"/>
</dbReference>
<keyword evidence="3" id="KW-0238">DNA-binding</keyword>
<dbReference type="Proteomes" id="UP000023464">
    <property type="component" value="Unassembled WGS sequence"/>
</dbReference>
<evidence type="ECO:0000313" key="7">
    <source>
        <dbReference type="Proteomes" id="UP000023464"/>
    </source>
</evidence>
<protein>
    <submittedName>
        <fullName evidence="6">Transcriptional regulator, Nlp family</fullName>
    </submittedName>
</protein>
<evidence type="ECO:0000256" key="1">
    <source>
        <dbReference type="ARBA" id="ARBA00006157"/>
    </source>
</evidence>
<proteinExistence type="inferred from homology"/>
<gene>
    <name evidence="6" type="ORF">BA1DRAFT_03015</name>
</gene>
<accession>A0A022PFZ5</accession>
<evidence type="ECO:0000259" key="5">
    <source>
        <dbReference type="Pfam" id="PF13693"/>
    </source>
</evidence>
<comment type="similarity">
    <text evidence="1">Belongs to the ner transcriptional regulatory family.</text>
</comment>
<dbReference type="Gene3D" id="1.10.260.40">
    <property type="entry name" value="lambda repressor-like DNA-binding domains"/>
    <property type="match status" value="1"/>
</dbReference>